<sequence>MNPSWNRISYQGLHNPKKVCFFLAACCSAFKLSYAHHHFRPRLLLK</sequence>
<name>A0A0A8Z106_ARUDO</name>
<proteinExistence type="predicted"/>
<reference evidence="1" key="2">
    <citation type="journal article" date="2015" name="Data Brief">
        <title>Shoot transcriptome of the giant reed, Arundo donax.</title>
        <authorList>
            <person name="Barrero R.A."/>
            <person name="Guerrero F.D."/>
            <person name="Moolhuijzen P."/>
            <person name="Goolsby J.A."/>
            <person name="Tidwell J."/>
            <person name="Bellgard S.E."/>
            <person name="Bellgard M.I."/>
        </authorList>
    </citation>
    <scope>NUCLEOTIDE SEQUENCE</scope>
    <source>
        <tissue evidence="1">Shoot tissue taken approximately 20 cm above the soil surface</tissue>
    </source>
</reference>
<reference evidence="1" key="1">
    <citation type="submission" date="2014-09" db="EMBL/GenBank/DDBJ databases">
        <authorList>
            <person name="Magalhaes I.L.F."/>
            <person name="Oliveira U."/>
            <person name="Santos F.R."/>
            <person name="Vidigal T.H.D.A."/>
            <person name="Brescovit A.D."/>
            <person name="Santos A.J."/>
        </authorList>
    </citation>
    <scope>NUCLEOTIDE SEQUENCE</scope>
    <source>
        <tissue evidence="1">Shoot tissue taken approximately 20 cm above the soil surface</tissue>
    </source>
</reference>
<dbReference type="EMBL" id="GBRH01266517">
    <property type="protein sequence ID" value="JAD31378.1"/>
    <property type="molecule type" value="Transcribed_RNA"/>
</dbReference>
<protein>
    <submittedName>
        <fullName evidence="1">Uncharacterized protein</fullName>
    </submittedName>
</protein>
<accession>A0A0A8Z106</accession>
<organism evidence="1">
    <name type="scientific">Arundo donax</name>
    <name type="common">Giant reed</name>
    <name type="synonym">Donax arundinaceus</name>
    <dbReference type="NCBI Taxonomy" id="35708"/>
    <lineage>
        <taxon>Eukaryota</taxon>
        <taxon>Viridiplantae</taxon>
        <taxon>Streptophyta</taxon>
        <taxon>Embryophyta</taxon>
        <taxon>Tracheophyta</taxon>
        <taxon>Spermatophyta</taxon>
        <taxon>Magnoliopsida</taxon>
        <taxon>Liliopsida</taxon>
        <taxon>Poales</taxon>
        <taxon>Poaceae</taxon>
        <taxon>PACMAD clade</taxon>
        <taxon>Arundinoideae</taxon>
        <taxon>Arundineae</taxon>
        <taxon>Arundo</taxon>
    </lineage>
</organism>
<evidence type="ECO:0000313" key="1">
    <source>
        <dbReference type="EMBL" id="JAD31378.1"/>
    </source>
</evidence>
<dbReference type="AlphaFoldDB" id="A0A0A8Z106"/>